<comment type="caution">
    <text evidence="7">The sequence shown here is derived from an EMBL/GenBank/DDBJ whole genome shotgun (WGS) entry which is preliminary data.</text>
</comment>
<name>A0A2W5SSW5_VARPD</name>
<dbReference type="InterPro" id="IPR020020">
    <property type="entry name" value="Luciferase-type_oxidoreductase"/>
</dbReference>
<proteinExistence type="predicted"/>
<dbReference type="InterPro" id="IPR011251">
    <property type="entry name" value="Luciferase-like_dom"/>
</dbReference>
<evidence type="ECO:0000313" key="8">
    <source>
        <dbReference type="Proteomes" id="UP000249135"/>
    </source>
</evidence>
<keyword evidence="4" id="KW-0503">Monooxygenase</keyword>
<dbReference type="PANTHER" id="PTHR30011">
    <property type="entry name" value="ALKANESULFONATE MONOOXYGENASE-RELATED"/>
    <property type="match status" value="1"/>
</dbReference>
<dbReference type="GO" id="GO:0004497">
    <property type="term" value="F:monooxygenase activity"/>
    <property type="evidence" value="ECO:0007669"/>
    <property type="project" value="UniProtKB-KW"/>
</dbReference>
<dbReference type="AlphaFoldDB" id="A0A2W5SSW5"/>
<accession>A0A2W5SSW5</accession>
<feature type="region of interest" description="Disordered" evidence="5">
    <location>
        <begin position="318"/>
        <end position="347"/>
    </location>
</feature>
<protein>
    <submittedName>
        <fullName evidence="7">LLM class flavin-dependent oxidoreductase</fullName>
    </submittedName>
</protein>
<keyword evidence="1" id="KW-0285">Flavoprotein</keyword>
<dbReference type="PANTHER" id="PTHR30011:SF16">
    <property type="entry name" value="C2H2 FINGER DOMAIN TRANSCRIPTION FACTOR (EUROFUNG)-RELATED"/>
    <property type="match status" value="1"/>
</dbReference>
<reference evidence="7 8" key="1">
    <citation type="submission" date="2017-08" db="EMBL/GenBank/DDBJ databases">
        <title>Infants hospitalized years apart are colonized by the same room-sourced microbial strains.</title>
        <authorList>
            <person name="Brooks B."/>
            <person name="Olm M.R."/>
            <person name="Firek B.A."/>
            <person name="Baker R."/>
            <person name="Thomas B.C."/>
            <person name="Morowitz M.J."/>
            <person name="Banfield J.F."/>
        </authorList>
    </citation>
    <scope>NUCLEOTIDE SEQUENCE [LARGE SCALE GENOMIC DNA]</scope>
    <source>
        <strain evidence="7">S2_005_003_R2_41</strain>
    </source>
</reference>
<sequence length="347" mass="37889">MLTVNPLARVDEAPGFRRVFRVGHLTLGVFFPIEAFKGDEPAMQGQERLAQRAEALGYAALWVRDVPLRDPSFGDLGQIHDPWVYLGWMAAHTRTIALATGSVVLPLRHPLHVAKAAASVDQLSGARLVLGVASGDRPVEFPAFGVDIDRRAALFREYFDVIRRVLEREYPTVKSTAGVLNGTADLVPKPLGSLPMLVTGNSGQSLSWIAGHADGWITYPRGIDRQAEAAARWRSEVHTVSPGAFKPFVQSLYVDLADDPDLPARPIHLGFRAGRHFLLRFLDSLRVVGVNHVILNLKYGARPASEVLEEIGTEVLPPLADMQGDKPVGGELEPSDAEVDDTLAPQR</sequence>
<evidence type="ECO:0000259" key="6">
    <source>
        <dbReference type="Pfam" id="PF00296"/>
    </source>
</evidence>
<gene>
    <name evidence="7" type="ORF">DI563_02420</name>
</gene>
<evidence type="ECO:0000256" key="2">
    <source>
        <dbReference type="ARBA" id="ARBA00022643"/>
    </source>
</evidence>
<dbReference type="GO" id="GO:0016705">
    <property type="term" value="F:oxidoreductase activity, acting on paired donors, with incorporation or reduction of molecular oxygen"/>
    <property type="evidence" value="ECO:0007669"/>
    <property type="project" value="InterPro"/>
</dbReference>
<dbReference type="Proteomes" id="UP000249135">
    <property type="component" value="Unassembled WGS sequence"/>
</dbReference>
<evidence type="ECO:0000256" key="1">
    <source>
        <dbReference type="ARBA" id="ARBA00022630"/>
    </source>
</evidence>
<evidence type="ECO:0000256" key="4">
    <source>
        <dbReference type="ARBA" id="ARBA00023033"/>
    </source>
</evidence>
<evidence type="ECO:0000313" key="7">
    <source>
        <dbReference type="EMBL" id="PZQ77830.1"/>
    </source>
</evidence>
<keyword evidence="3" id="KW-0560">Oxidoreductase</keyword>
<evidence type="ECO:0000256" key="3">
    <source>
        <dbReference type="ARBA" id="ARBA00023002"/>
    </source>
</evidence>
<dbReference type="Pfam" id="PF00296">
    <property type="entry name" value="Bac_luciferase"/>
    <property type="match status" value="1"/>
</dbReference>
<organism evidence="7 8">
    <name type="scientific">Variovorax paradoxus</name>
    <dbReference type="NCBI Taxonomy" id="34073"/>
    <lineage>
        <taxon>Bacteria</taxon>
        <taxon>Pseudomonadati</taxon>
        <taxon>Pseudomonadota</taxon>
        <taxon>Betaproteobacteria</taxon>
        <taxon>Burkholderiales</taxon>
        <taxon>Comamonadaceae</taxon>
        <taxon>Variovorax</taxon>
    </lineage>
</organism>
<dbReference type="Gene3D" id="3.20.20.30">
    <property type="entry name" value="Luciferase-like domain"/>
    <property type="match status" value="1"/>
</dbReference>
<dbReference type="InterPro" id="IPR036661">
    <property type="entry name" value="Luciferase-like_sf"/>
</dbReference>
<dbReference type="SUPFAM" id="SSF51679">
    <property type="entry name" value="Bacterial luciferase-like"/>
    <property type="match status" value="1"/>
</dbReference>
<dbReference type="NCBIfam" id="TIGR03571">
    <property type="entry name" value="lucif_BA3436"/>
    <property type="match status" value="1"/>
</dbReference>
<dbReference type="EMBL" id="QFPP01000009">
    <property type="protein sequence ID" value="PZQ77830.1"/>
    <property type="molecule type" value="Genomic_DNA"/>
</dbReference>
<keyword evidence="2" id="KW-0288">FMN</keyword>
<feature type="domain" description="Luciferase-like" evidence="6">
    <location>
        <begin position="28"/>
        <end position="258"/>
    </location>
</feature>
<evidence type="ECO:0000256" key="5">
    <source>
        <dbReference type="SAM" id="MobiDB-lite"/>
    </source>
</evidence>
<dbReference type="InterPro" id="IPR051260">
    <property type="entry name" value="Diverse_substr_monoxygenases"/>
</dbReference>